<reference evidence="3 5" key="2">
    <citation type="journal article" date="2017" name="Nat. Microbiol.">
        <title>Natural product diversity associated with the nematode symbionts Photorhabdus and Xenorhabdus.</title>
        <authorList>
            <person name="Tobias N.J."/>
            <person name="Wolff H."/>
            <person name="Djahanschiri B."/>
            <person name="Grundmann F."/>
            <person name="Kronenwerth M."/>
            <person name="Shi Y.M."/>
            <person name="Simonyi S."/>
            <person name="Grun P."/>
            <person name="Shapiro-Ilan D."/>
            <person name="Pidot S.J."/>
            <person name="Stinear T.P."/>
            <person name="Ebersberger I."/>
            <person name="Bode H.B."/>
        </authorList>
    </citation>
    <scope>NUCLEOTIDE SEQUENCE [LARGE SCALE GENOMIC DNA]</scope>
    <source>
        <strain evidence="3 5">DSM 17903</strain>
    </source>
</reference>
<evidence type="ECO:0000313" key="2">
    <source>
        <dbReference type="EMBL" id="AOM40456.1"/>
    </source>
</evidence>
<dbReference type="EMBL" id="NJAI01000007">
    <property type="protein sequence ID" value="PHM53028.1"/>
    <property type="molecule type" value="Genomic_DNA"/>
</dbReference>
<proteinExistence type="predicted"/>
<evidence type="ECO:0000313" key="3">
    <source>
        <dbReference type="EMBL" id="PHM53028.1"/>
    </source>
</evidence>
<dbReference type="STRING" id="351679.A9255_07605"/>
<accession>A0A2G0Q1D3</accession>
<evidence type="ECO:0000313" key="4">
    <source>
        <dbReference type="Proteomes" id="UP000094600"/>
    </source>
</evidence>
<evidence type="ECO:0000256" key="1">
    <source>
        <dbReference type="SAM" id="Phobius"/>
    </source>
</evidence>
<dbReference type="AlphaFoldDB" id="A0A2G0Q1D3"/>
<name>A0A2G0Q1D3_XENHO</name>
<feature type="transmembrane region" description="Helical" evidence="1">
    <location>
        <begin position="9"/>
        <end position="28"/>
    </location>
</feature>
<dbReference type="Proteomes" id="UP000094600">
    <property type="component" value="Chromosome"/>
</dbReference>
<dbReference type="RefSeq" id="WP_069316179.1">
    <property type="nucleotide sequence ID" value="NZ_CAWNQJ010000101.1"/>
</dbReference>
<organism evidence="3 5">
    <name type="scientific">Xenorhabdus hominickii</name>
    <dbReference type="NCBI Taxonomy" id="351679"/>
    <lineage>
        <taxon>Bacteria</taxon>
        <taxon>Pseudomonadati</taxon>
        <taxon>Pseudomonadota</taxon>
        <taxon>Gammaproteobacteria</taxon>
        <taxon>Enterobacterales</taxon>
        <taxon>Morganellaceae</taxon>
        <taxon>Xenorhabdus</taxon>
    </lineage>
</organism>
<keyword evidence="1" id="KW-1133">Transmembrane helix</keyword>
<dbReference type="EMBL" id="CP016176">
    <property type="protein sequence ID" value="AOM40456.1"/>
    <property type="molecule type" value="Genomic_DNA"/>
</dbReference>
<gene>
    <name evidence="2" type="ORF">A9255_07605</name>
    <name evidence="3" type="ORF">Xhom_03911</name>
</gene>
<dbReference type="OrthoDB" id="9132795at2"/>
<sequence length="163" mass="18273">MGKLKIRQYVIGSVIAIAISVVSATFYFESPRPSVANVLSVDPIKSSVAVRQYYCHIRVLPIPITVGKIEGDRFNGHEYRILTLLDSLNVKMEYPALNHSALKNCIIVDFKKPCIVGYDVSYVIGEEPGKVRMLYKPEETIPLNEKGQLIIKQHSEPCFSSAF</sequence>
<keyword evidence="1" id="KW-0812">Transmembrane</keyword>
<protein>
    <submittedName>
        <fullName evidence="3">UmoD</fullName>
    </submittedName>
</protein>
<dbReference type="NCBIfam" id="NF041435">
    <property type="entry name" value="UmoD"/>
    <property type="match status" value="1"/>
</dbReference>
<keyword evidence="4" id="KW-1185">Reference proteome</keyword>
<evidence type="ECO:0000313" key="5">
    <source>
        <dbReference type="Proteomes" id="UP000225433"/>
    </source>
</evidence>
<reference evidence="2 4" key="1">
    <citation type="submission" date="2016-06" db="EMBL/GenBank/DDBJ databases">
        <title>Bacterial characters and pathogenicity of Xenorhabdus hominickii from an entomopathogenic nematode, Steinernema monticolum.</title>
        <authorList>
            <person name="Park Y."/>
            <person name="Kim Y."/>
        </authorList>
    </citation>
    <scope>NUCLEOTIDE SEQUENCE [LARGE SCALE GENOMIC DNA]</scope>
    <source>
        <strain evidence="2 4">ANU1</strain>
    </source>
</reference>
<dbReference type="KEGG" id="xho:A9255_07605"/>
<dbReference type="Proteomes" id="UP000225433">
    <property type="component" value="Unassembled WGS sequence"/>
</dbReference>
<keyword evidence="1" id="KW-0472">Membrane</keyword>